<comment type="subcellular location">
    <subcellularLocation>
        <location evidence="1">Cell membrane</location>
        <topology evidence="1">Multi-pass membrane protein</topology>
    </subcellularLocation>
</comment>
<evidence type="ECO:0000313" key="9">
    <source>
        <dbReference type="EMBL" id="MBB3053301.1"/>
    </source>
</evidence>
<comment type="similarity">
    <text evidence="2">Belongs to the CPA3 antiporters (TC 2.A.63) subunit F family.</text>
</comment>
<protein>
    <submittedName>
        <fullName evidence="9">Multicomponent Na+:H+ antiporter subunit F</fullName>
    </submittedName>
</protein>
<feature type="transmembrane region" description="Helical" evidence="8">
    <location>
        <begin position="58"/>
        <end position="81"/>
    </location>
</feature>
<dbReference type="GO" id="GO:0005886">
    <property type="term" value="C:plasma membrane"/>
    <property type="evidence" value="ECO:0007669"/>
    <property type="project" value="UniProtKB-SubCell"/>
</dbReference>
<evidence type="ECO:0000256" key="4">
    <source>
        <dbReference type="ARBA" id="ARBA00022475"/>
    </source>
</evidence>
<comment type="caution">
    <text evidence="9">The sequence shown here is derived from an EMBL/GenBank/DDBJ whole genome shotgun (WGS) entry which is preliminary data.</text>
</comment>
<evidence type="ECO:0000256" key="5">
    <source>
        <dbReference type="ARBA" id="ARBA00022692"/>
    </source>
</evidence>
<keyword evidence="4" id="KW-1003">Cell membrane</keyword>
<dbReference type="RefSeq" id="WP_183658950.1">
    <property type="nucleotide sequence ID" value="NZ_JACHWU010000008.1"/>
</dbReference>
<keyword evidence="5 8" id="KW-0812">Transmembrane</keyword>
<keyword evidence="3" id="KW-0813">Transport</keyword>
<gene>
    <name evidence="9" type="ORF">FHS23_004345</name>
</gene>
<name>A0A839S5C6_9PSEU</name>
<keyword evidence="6 8" id="KW-1133">Transmembrane helix</keyword>
<evidence type="ECO:0000256" key="3">
    <source>
        <dbReference type="ARBA" id="ARBA00022448"/>
    </source>
</evidence>
<dbReference type="InterPro" id="IPR007208">
    <property type="entry name" value="MrpF/PhaF-like"/>
</dbReference>
<reference evidence="9 10" key="1">
    <citation type="submission" date="2020-08" db="EMBL/GenBank/DDBJ databases">
        <title>Genomic Encyclopedia of Type Strains, Phase III (KMG-III): the genomes of soil and plant-associated and newly described type strains.</title>
        <authorList>
            <person name="Whitman W."/>
        </authorList>
    </citation>
    <scope>NUCLEOTIDE SEQUENCE [LARGE SCALE GENOMIC DNA]</scope>
    <source>
        <strain evidence="9 10">CECT 8577</strain>
    </source>
</reference>
<feature type="transmembrane region" description="Helical" evidence="8">
    <location>
        <begin position="6"/>
        <end position="24"/>
    </location>
</feature>
<keyword evidence="7 8" id="KW-0472">Membrane</keyword>
<organism evidence="9 10">
    <name type="scientific">Prauserella isguenensis</name>
    <dbReference type="NCBI Taxonomy" id="1470180"/>
    <lineage>
        <taxon>Bacteria</taxon>
        <taxon>Bacillati</taxon>
        <taxon>Actinomycetota</taxon>
        <taxon>Actinomycetes</taxon>
        <taxon>Pseudonocardiales</taxon>
        <taxon>Pseudonocardiaceae</taxon>
        <taxon>Prauserella</taxon>
    </lineage>
</organism>
<sequence length="88" mass="9442">MNVVFAVTFGLLGVAGLLTMLRVVRGPRTLDRILAVDVLVILIVAGTAVGMAMSSRGIYIALIVVVALLGFVGTISVVRLVERREEYR</sequence>
<accession>A0A839S5C6</accession>
<dbReference type="AlphaFoldDB" id="A0A839S5C6"/>
<evidence type="ECO:0000256" key="2">
    <source>
        <dbReference type="ARBA" id="ARBA00009212"/>
    </source>
</evidence>
<proteinExistence type="inferred from homology"/>
<evidence type="ECO:0000256" key="7">
    <source>
        <dbReference type="ARBA" id="ARBA00023136"/>
    </source>
</evidence>
<dbReference type="Proteomes" id="UP000550714">
    <property type="component" value="Unassembled WGS sequence"/>
</dbReference>
<dbReference type="PANTHER" id="PTHR34702">
    <property type="entry name" value="NA(+)/H(+) ANTIPORTER SUBUNIT F1"/>
    <property type="match status" value="1"/>
</dbReference>
<dbReference type="GO" id="GO:0015385">
    <property type="term" value="F:sodium:proton antiporter activity"/>
    <property type="evidence" value="ECO:0007669"/>
    <property type="project" value="TreeGrafter"/>
</dbReference>
<dbReference type="Pfam" id="PF04066">
    <property type="entry name" value="MrpF_PhaF"/>
    <property type="match status" value="1"/>
</dbReference>
<evidence type="ECO:0000256" key="6">
    <source>
        <dbReference type="ARBA" id="ARBA00022989"/>
    </source>
</evidence>
<evidence type="ECO:0000256" key="8">
    <source>
        <dbReference type="SAM" id="Phobius"/>
    </source>
</evidence>
<keyword evidence="10" id="KW-1185">Reference proteome</keyword>
<evidence type="ECO:0000256" key="1">
    <source>
        <dbReference type="ARBA" id="ARBA00004651"/>
    </source>
</evidence>
<dbReference type="PANTHER" id="PTHR34702:SF1">
    <property type="entry name" value="NA(+)_H(+) ANTIPORTER SUBUNIT F"/>
    <property type="match status" value="1"/>
</dbReference>
<evidence type="ECO:0000313" key="10">
    <source>
        <dbReference type="Proteomes" id="UP000550714"/>
    </source>
</evidence>
<dbReference type="EMBL" id="JACHWU010000008">
    <property type="protein sequence ID" value="MBB3053301.1"/>
    <property type="molecule type" value="Genomic_DNA"/>
</dbReference>
<feature type="transmembrane region" description="Helical" evidence="8">
    <location>
        <begin position="33"/>
        <end position="52"/>
    </location>
</feature>